<protein>
    <submittedName>
        <fullName evidence="2">Uncharacterized protein</fullName>
    </submittedName>
</protein>
<accession>A0A401S665</accession>
<feature type="compositionally biased region" description="Basic residues" evidence="1">
    <location>
        <begin position="78"/>
        <end position="90"/>
    </location>
</feature>
<organism evidence="2 3">
    <name type="scientific">Chiloscyllium punctatum</name>
    <name type="common">Brownbanded bambooshark</name>
    <name type="synonym">Hemiscyllium punctatum</name>
    <dbReference type="NCBI Taxonomy" id="137246"/>
    <lineage>
        <taxon>Eukaryota</taxon>
        <taxon>Metazoa</taxon>
        <taxon>Chordata</taxon>
        <taxon>Craniata</taxon>
        <taxon>Vertebrata</taxon>
        <taxon>Chondrichthyes</taxon>
        <taxon>Elasmobranchii</taxon>
        <taxon>Galeomorphii</taxon>
        <taxon>Galeoidea</taxon>
        <taxon>Orectolobiformes</taxon>
        <taxon>Hemiscylliidae</taxon>
        <taxon>Chiloscyllium</taxon>
    </lineage>
</organism>
<evidence type="ECO:0000313" key="3">
    <source>
        <dbReference type="Proteomes" id="UP000287033"/>
    </source>
</evidence>
<dbReference type="Proteomes" id="UP000287033">
    <property type="component" value="Unassembled WGS sequence"/>
</dbReference>
<sequence length="119" mass="12613">MRTVCVCLGDGRARLSALSLCSLPLGQPAVSHCLSRYTEGPLELICDPSHTSSPLGVPVSAKYCQTPVDPPSNVHIHIHRKHPSTKRGKKATSSSRAEPGASLTRSGRVTNDGVLAIDF</sequence>
<gene>
    <name evidence="2" type="ORF">chiPu_0004291</name>
</gene>
<dbReference type="EMBL" id="BEZZ01000101">
    <property type="protein sequence ID" value="GCC25879.1"/>
    <property type="molecule type" value="Genomic_DNA"/>
</dbReference>
<evidence type="ECO:0000313" key="2">
    <source>
        <dbReference type="EMBL" id="GCC25879.1"/>
    </source>
</evidence>
<keyword evidence="3" id="KW-1185">Reference proteome</keyword>
<dbReference type="AlphaFoldDB" id="A0A401S665"/>
<comment type="caution">
    <text evidence="2">The sequence shown here is derived from an EMBL/GenBank/DDBJ whole genome shotgun (WGS) entry which is preliminary data.</text>
</comment>
<reference evidence="2 3" key="1">
    <citation type="journal article" date="2018" name="Nat. Ecol. Evol.">
        <title>Shark genomes provide insights into elasmobranch evolution and the origin of vertebrates.</title>
        <authorList>
            <person name="Hara Y"/>
            <person name="Yamaguchi K"/>
            <person name="Onimaru K"/>
            <person name="Kadota M"/>
            <person name="Koyanagi M"/>
            <person name="Keeley SD"/>
            <person name="Tatsumi K"/>
            <person name="Tanaka K"/>
            <person name="Motone F"/>
            <person name="Kageyama Y"/>
            <person name="Nozu R"/>
            <person name="Adachi N"/>
            <person name="Nishimura O"/>
            <person name="Nakagawa R"/>
            <person name="Tanegashima C"/>
            <person name="Kiyatake I"/>
            <person name="Matsumoto R"/>
            <person name="Murakumo K"/>
            <person name="Nishida K"/>
            <person name="Terakita A"/>
            <person name="Kuratani S"/>
            <person name="Sato K"/>
            <person name="Hyodo S Kuraku.S."/>
        </authorList>
    </citation>
    <scope>NUCLEOTIDE SEQUENCE [LARGE SCALE GENOMIC DNA]</scope>
</reference>
<evidence type="ECO:0000256" key="1">
    <source>
        <dbReference type="SAM" id="MobiDB-lite"/>
    </source>
</evidence>
<proteinExistence type="predicted"/>
<feature type="region of interest" description="Disordered" evidence="1">
    <location>
        <begin position="78"/>
        <end position="107"/>
    </location>
</feature>
<name>A0A401S665_CHIPU</name>